<sequence length="126" mass="14464">MTHSMIAIMDCPDEMILAIWNKLDNIEVLYLFVGVNKRFGKLVRDSTYTCSIQLATTNSKTNKYCSLPDSILDRYCSDILPRLNHHIECLILESISMESILLSGDYSCLQKLTFTKISEDNRTKTF</sequence>
<accession>A0A816VC54</accession>
<comment type="caution">
    <text evidence="1">The sequence shown here is derived from an EMBL/GenBank/DDBJ whole genome shotgun (WGS) entry which is preliminary data.</text>
</comment>
<protein>
    <recommendedName>
        <fullName evidence="5">F-box domain-containing protein</fullName>
    </recommendedName>
</protein>
<dbReference type="EMBL" id="CAJOBG010053088">
    <property type="protein sequence ID" value="CAF4499501.1"/>
    <property type="molecule type" value="Genomic_DNA"/>
</dbReference>
<evidence type="ECO:0000313" key="2">
    <source>
        <dbReference type="EMBL" id="CAF4499501.1"/>
    </source>
</evidence>
<evidence type="ECO:0008006" key="5">
    <source>
        <dbReference type="Google" id="ProtNLM"/>
    </source>
</evidence>
<dbReference type="Proteomes" id="UP000663866">
    <property type="component" value="Unassembled WGS sequence"/>
</dbReference>
<dbReference type="EMBL" id="CAJNRF010010184">
    <property type="protein sequence ID" value="CAF2118214.1"/>
    <property type="molecule type" value="Genomic_DNA"/>
</dbReference>
<dbReference type="Proteomes" id="UP000663856">
    <property type="component" value="Unassembled WGS sequence"/>
</dbReference>
<name>A0A816VC54_9BILA</name>
<gene>
    <name evidence="2" type="ORF">OVN521_LOCUS40663</name>
    <name evidence="1" type="ORF">WKI299_LOCUS23828</name>
</gene>
<dbReference type="AlphaFoldDB" id="A0A816VC54"/>
<evidence type="ECO:0000313" key="3">
    <source>
        <dbReference type="Proteomes" id="UP000663856"/>
    </source>
</evidence>
<evidence type="ECO:0000313" key="4">
    <source>
        <dbReference type="Proteomes" id="UP000663866"/>
    </source>
</evidence>
<reference evidence="1" key="1">
    <citation type="submission" date="2021-02" db="EMBL/GenBank/DDBJ databases">
        <authorList>
            <person name="Nowell W R."/>
        </authorList>
    </citation>
    <scope>NUCLEOTIDE SEQUENCE</scope>
</reference>
<proteinExistence type="predicted"/>
<evidence type="ECO:0000313" key="1">
    <source>
        <dbReference type="EMBL" id="CAF2118214.1"/>
    </source>
</evidence>
<organism evidence="1 3">
    <name type="scientific">Rotaria magnacalcarata</name>
    <dbReference type="NCBI Taxonomy" id="392030"/>
    <lineage>
        <taxon>Eukaryota</taxon>
        <taxon>Metazoa</taxon>
        <taxon>Spiralia</taxon>
        <taxon>Gnathifera</taxon>
        <taxon>Rotifera</taxon>
        <taxon>Eurotatoria</taxon>
        <taxon>Bdelloidea</taxon>
        <taxon>Philodinida</taxon>
        <taxon>Philodinidae</taxon>
        <taxon>Rotaria</taxon>
    </lineage>
</organism>
<keyword evidence="4" id="KW-1185">Reference proteome</keyword>